<dbReference type="InterPro" id="IPR055924">
    <property type="entry name" value="DUF7501"/>
</dbReference>
<dbReference type="AlphaFoldDB" id="A0A1G7FW15"/>
<organism evidence="1 2">
    <name type="scientific">Halorientalis regularis</name>
    <dbReference type="NCBI Taxonomy" id="660518"/>
    <lineage>
        <taxon>Archaea</taxon>
        <taxon>Methanobacteriati</taxon>
        <taxon>Methanobacteriota</taxon>
        <taxon>Stenosarchaea group</taxon>
        <taxon>Halobacteria</taxon>
        <taxon>Halobacteriales</taxon>
        <taxon>Haloarculaceae</taxon>
        <taxon>Halorientalis</taxon>
    </lineage>
</organism>
<dbReference type="Pfam" id="PF24333">
    <property type="entry name" value="DUF7501"/>
    <property type="match status" value="1"/>
</dbReference>
<dbReference type="STRING" id="660518.SAMN05216218_101375"/>
<proteinExistence type="predicted"/>
<gene>
    <name evidence="1" type="ORF">SAMN05216218_101375</name>
</gene>
<dbReference type="EMBL" id="FNBK01000001">
    <property type="protein sequence ID" value="SDE80076.1"/>
    <property type="molecule type" value="Genomic_DNA"/>
</dbReference>
<keyword evidence="2" id="KW-1185">Reference proteome</keyword>
<dbReference type="Proteomes" id="UP000199076">
    <property type="component" value="Unassembled WGS sequence"/>
</dbReference>
<name>A0A1G7FW15_9EURY</name>
<dbReference type="OrthoDB" id="179461at2157"/>
<protein>
    <submittedName>
        <fullName evidence="1">Uncharacterized protein</fullName>
    </submittedName>
</protein>
<dbReference type="RefSeq" id="WP_092687189.1">
    <property type="nucleotide sequence ID" value="NZ_FNBK01000001.1"/>
</dbReference>
<evidence type="ECO:0000313" key="1">
    <source>
        <dbReference type="EMBL" id="SDE80076.1"/>
    </source>
</evidence>
<sequence>MGDTGTPVPTTWNDPNVCPFCEMQLESPGAGFMDHLKSNPACESGFDQWRGNINSDIRGGWSG</sequence>
<evidence type="ECO:0000313" key="2">
    <source>
        <dbReference type="Proteomes" id="UP000199076"/>
    </source>
</evidence>
<reference evidence="2" key="1">
    <citation type="submission" date="2016-10" db="EMBL/GenBank/DDBJ databases">
        <authorList>
            <person name="Varghese N."/>
            <person name="Submissions S."/>
        </authorList>
    </citation>
    <scope>NUCLEOTIDE SEQUENCE [LARGE SCALE GENOMIC DNA]</scope>
    <source>
        <strain evidence="2">IBRC-M 10760</strain>
    </source>
</reference>
<accession>A0A1G7FW15</accession>